<keyword evidence="2" id="KW-0812">Transmembrane</keyword>
<name>A0A5A8CDE4_CAFRO</name>
<accession>A0A5A8CDE4</accession>
<keyword evidence="2" id="KW-0472">Membrane</keyword>
<keyword evidence="2" id="KW-1133">Transmembrane helix</keyword>
<sequence length="163" mass="16508">MRLNGPAPAGTEPPWEAKGGSADTSRAVPLAPASGCSPAAARPAAARSPGTWSCAQGIKLRAVRAAVGLDRLSAFAASAPQVALANGAVVACLVFDWVQLFGIVASEQGGYRLEWPLIDWLRDGSVSARVPGPSPTLGSYLAVWAISVAVMAATVALVVCLGT</sequence>
<evidence type="ECO:0000256" key="1">
    <source>
        <dbReference type="SAM" id="MobiDB-lite"/>
    </source>
</evidence>
<protein>
    <submittedName>
        <fullName evidence="3">Uncharacterized protein</fullName>
    </submittedName>
</protein>
<gene>
    <name evidence="3" type="ORF">FNF31_06897</name>
</gene>
<evidence type="ECO:0000313" key="3">
    <source>
        <dbReference type="EMBL" id="KAA0151163.1"/>
    </source>
</evidence>
<feature type="transmembrane region" description="Helical" evidence="2">
    <location>
        <begin position="137"/>
        <end position="161"/>
    </location>
</feature>
<evidence type="ECO:0000256" key="2">
    <source>
        <dbReference type="SAM" id="Phobius"/>
    </source>
</evidence>
<feature type="region of interest" description="Disordered" evidence="1">
    <location>
        <begin position="1"/>
        <end position="34"/>
    </location>
</feature>
<evidence type="ECO:0000313" key="4">
    <source>
        <dbReference type="Proteomes" id="UP000325113"/>
    </source>
</evidence>
<comment type="caution">
    <text evidence="3">The sequence shown here is derived from an EMBL/GenBank/DDBJ whole genome shotgun (WGS) entry which is preliminary data.</text>
</comment>
<dbReference type="EMBL" id="VLTM01000117">
    <property type="protein sequence ID" value="KAA0151163.1"/>
    <property type="molecule type" value="Genomic_DNA"/>
</dbReference>
<dbReference type="AlphaFoldDB" id="A0A5A8CDE4"/>
<dbReference type="Proteomes" id="UP000325113">
    <property type="component" value="Unassembled WGS sequence"/>
</dbReference>
<organism evidence="3 4">
    <name type="scientific">Cafeteria roenbergensis</name>
    <name type="common">Marine flagellate</name>
    <dbReference type="NCBI Taxonomy" id="33653"/>
    <lineage>
        <taxon>Eukaryota</taxon>
        <taxon>Sar</taxon>
        <taxon>Stramenopiles</taxon>
        <taxon>Bigyra</taxon>
        <taxon>Opalozoa</taxon>
        <taxon>Bicosoecida</taxon>
        <taxon>Cafeteriaceae</taxon>
        <taxon>Cafeteria</taxon>
    </lineage>
</organism>
<proteinExistence type="predicted"/>
<reference evidence="3 4" key="1">
    <citation type="submission" date="2019-07" db="EMBL/GenBank/DDBJ databases">
        <title>Genomes of Cafeteria roenbergensis.</title>
        <authorList>
            <person name="Fischer M.G."/>
            <person name="Hackl T."/>
            <person name="Roman M."/>
        </authorList>
    </citation>
    <scope>NUCLEOTIDE SEQUENCE [LARGE SCALE GENOMIC DNA]</scope>
    <source>
        <strain evidence="3 4">Cflag</strain>
    </source>
</reference>